<comment type="caution">
    <text evidence="5">The sequence shown here is derived from an EMBL/GenBank/DDBJ whole genome shotgun (WGS) entry which is preliminary data.</text>
</comment>
<organism evidence="5 6">
    <name type="scientific">Streptomyces nanshensis</name>
    <dbReference type="NCBI Taxonomy" id="518642"/>
    <lineage>
        <taxon>Bacteria</taxon>
        <taxon>Bacillati</taxon>
        <taxon>Actinomycetota</taxon>
        <taxon>Actinomycetes</taxon>
        <taxon>Kitasatosporales</taxon>
        <taxon>Streptomycetaceae</taxon>
        <taxon>Streptomyces</taxon>
    </lineage>
</organism>
<dbReference type="GO" id="GO:0005524">
    <property type="term" value="F:ATP binding"/>
    <property type="evidence" value="ECO:0007669"/>
    <property type="project" value="UniProtKB-KW"/>
</dbReference>
<dbReference type="Gene3D" id="3.40.50.300">
    <property type="entry name" value="P-loop containing nucleotide triphosphate hydrolases"/>
    <property type="match status" value="1"/>
</dbReference>
<keyword evidence="6" id="KW-1185">Reference proteome</keyword>
<dbReference type="GO" id="GO:0005525">
    <property type="term" value="F:GTP binding"/>
    <property type="evidence" value="ECO:0007669"/>
    <property type="project" value="UniProtKB-KW"/>
</dbReference>
<evidence type="ECO:0000313" key="6">
    <source>
        <dbReference type="Proteomes" id="UP000176005"/>
    </source>
</evidence>
<keyword evidence="4" id="KW-0342">GTP-binding</keyword>
<keyword evidence="3" id="KW-0378">Hydrolase</keyword>
<evidence type="ECO:0000256" key="4">
    <source>
        <dbReference type="ARBA" id="ARBA00023134"/>
    </source>
</evidence>
<dbReference type="Proteomes" id="UP000176005">
    <property type="component" value="Unassembled WGS sequence"/>
</dbReference>
<dbReference type="GO" id="GO:0016787">
    <property type="term" value="F:hydrolase activity"/>
    <property type="evidence" value="ECO:0007669"/>
    <property type="project" value="UniProtKB-KW"/>
</dbReference>
<evidence type="ECO:0000256" key="3">
    <source>
        <dbReference type="ARBA" id="ARBA00022801"/>
    </source>
</evidence>
<dbReference type="InterPro" id="IPR004130">
    <property type="entry name" value="Gpn"/>
</dbReference>
<reference evidence="5 6" key="1">
    <citation type="journal article" date="2016" name="Front. Microbiol.">
        <title>Comparative Genomics Analysis of Streptomyces Species Reveals Their Adaptation to the Marine Environment and Their Diversity at the Genomic Level.</title>
        <authorList>
            <person name="Tian X."/>
            <person name="Zhang Z."/>
            <person name="Yang T."/>
            <person name="Chen M."/>
            <person name="Li J."/>
            <person name="Chen F."/>
            <person name="Yang J."/>
            <person name="Li W."/>
            <person name="Zhang B."/>
            <person name="Zhang Z."/>
            <person name="Wu J."/>
            <person name="Zhang C."/>
            <person name="Long L."/>
            <person name="Xiao J."/>
        </authorList>
    </citation>
    <scope>NUCLEOTIDE SEQUENCE [LARGE SCALE GENOMIC DNA]</scope>
    <source>
        <strain evidence="5 6">SCSIO 10429</strain>
    </source>
</reference>
<dbReference type="InterPro" id="IPR052705">
    <property type="entry name" value="Gliding_Motility_GTPase"/>
</dbReference>
<accession>A0A1E7L9Y1</accession>
<dbReference type="SUPFAM" id="SSF52540">
    <property type="entry name" value="P-loop containing nucleoside triphosphate hydrolases"/>
    <property type="match status" value="1"/>
</dbReference>
<dbReference type="InterPro" id="IPR027417">
    <property type="entry name" value="P-loop_NTPase"/>
</dbReference>
<sequence length="210" mass="22694">MLSDASGPTPQGPQPRSATPLTLKIVVAGGFGAGKTTLIGSVSEIEPLATEEILTRASEGVDRLDGTPGKTTTTVSMDYGRITFEEPMCMRLQLFGTPGQDRFLFTWPDLAYGASGAVILADTRRLTDSFTAVDYFTARATPFVVAVNQFADRRYDYTTDEVREALDLPEHVPILLCDARQEISAARVLISLVDHALKTAPDRRPSTLGA</sequence>
<dbReference type="PANTHER" id="PTHR42708:SF1">
    <property type="entry name" value="GLIDING MOTILITY PROTEIN MGLA"/>
    <property type="match status" value="1"/>
</dbReference>
<dbReference type="PANTHER" id="PTHR42708">
    <property type="entry name" value="ATP/GTP-BINDING PROTEIN-RELATED"/>
    <property type="match status" value="1"/>
</dbReference>
<evidence type="ECO:0000256" key="2">
    <source>
        <dbReference type="ARBA" id="ARBA00022741"/>
    </source>
</evidence>
<comment type="similarity">
    <text evidence="1">Belongs to the GPN-loop GTPase family.</text>
</comment>
<protein>
    <submittedName>
        <fullName evidence="5">ATP-binding protein</fullName>
    </submittedName>
</protein>
<evidence type="ECO:0000313" key="5">
    <source>
        <dbReference type="EMBL" id="OEV13009.1"/>
    </source>
</evidence>
<dbReference type="EMBL" id="LJGW01000107">
    <property type="protein sequence ID" value="OEV13009.1"/>
    <property type="molecule type" value="Genomic_DNA"/>
</dbReference>
<keyword evidence="2" id="KW-0547">Nucleotide-binding</keyword>
<proteinExistence type="inferred from homology"/>
<evidence type="ECO:0000256" key="1">
    <source>
        <dbReference type="ARBA" id="ARBA00005290"/>
    </source>
</evidence>
<dbReference type="RefSeq" id="WP_070015516.1">
    <property type="nucleotide sequence ID" value="NZ_LJGW01000107.1"/>
</dbReference>
<dbReference type="AlphaFoldDB" id="A0A1E7L9Y1"/>
<dbReference type="PATRIC" id="fig|518642.10.peg.2839"/>
<dbReference type="Pfam" id="PF03029">
    <property type="entry name" value="ATP_bind_1"/>
    <property type="match status" value="1"/>
</dbReference>
<keyword evidence="5" id="KW-0067">ATP-binding</keyword>
<gene>
    <name evidence="5" type="ORF">AN218_05735</name>
</gene>
<name>A0A1E7L9Y1_9ACTN</name>
<dbReference type="CDD" id="cd00882">
    <property type="entry name" value="Ras_like_GTPase"/>
    <property type="match status" value="1"/>
</dbReference>